<comment type="subcellular location">
    <subcellularLocation>
        <location evidence="1">Cell membrane</location>
        <topology evidence="1">Single-pass type I membrane protein</topology>
    </subcellularLocation>
</comment>
<feature type="compositionally biased region" description="Acidic residues" evidence="11">
    <location>
        <begin position="865"/>
        <end position="877"/>
    </location>
</feature>
<dbReference type="InterPro" id="IPR055414">
    <property type="entry name" value="LRR_R13L4/SHOC2-like"/>
</dbReference>
<evidence type="ECO:0000256" key="12">
    <source>
        <dbReference type="SAM" id="Phobius"/>
    </source>
</evidence>
<name>A0AA35YH49_LACSI</name>
<dbReference type="FunFam" id="3.80.10.10:FF:000095">
    <property type="entry name" value="LRR receptor-like serine/threonine-protein kinase GSO1"/>
    <property type="match status" value="1"/>
</dbReference>
<dbReference type="InterPro" id="IPR001611">
    <property type="entry name" value="Leu-rich_rpt"/>
</dbReference>
<keyword evidence="3" id="KW-1003">Cell membrane</keyword>
<keyword evidence="9 12" id="KW-0472">Membrane</keyword>
<feature type="transmembrane region" description="Helical" evidence="12">
    <location>
        <begin position="884"/>
        <end position="906"/>
    </location>
</feature>
<keyword evidence="8 12" id="KW-1133">Transmembrane helix</keyword>
<dbReference type="Pfam" id="PF00560">
    <property type="entry name" value="LRR_1"/>
    <property type="match status" value="9"/>
</dbReference>
<keyword evidence="7" id="KW-0677">Repeat</keyword>
<evidence type="ECO:0000313" key="15">
    <source>
        <dbReference type="EMBL" id="CAI9273905.1"/>
    </source>
</evidence>
<dbReference type="PRINTS" id="PR00019">
    <property type="entry name" value="LEURICHRPT"/>
</dbReference>
<evidence type="ECO:0000256" key="6">
    <source>
        <dbReference type="ARBA" id="ARBA00022729"/>
    </source>
</evidence>
<keyword evidence="6" id="KW-0732">Signal</keyword>
<gene>
    <name evidence="15" type="ORF">LSALG_LOCUS14023</name>
</gene>
<comment type="similarity">
    <text evidence="2">Belongs to the RLP family.</text>
</comment>
<protein>
    <recommendedName>
        <fullName evidence="17">Leucine-rich repeat-containing N-terminal plant-type domain-containing protein</fullName>
    </recommendedName>
</protein>
<dbReference type="PANTHER" id="PTHR48063">
    <property type="entry name" value="LRR RECEPTOR-LIKE KINASE"/>
    <property type="match status" value="1"/>
</dbReference>
<dbReference type="Pfam" id="PF08263">
    <property type="entry name" value="LRRNT_2"/>
    <property type="match status" value="1"/>
</dbReference>
<keyword evidence="10" id="KW-0325">Glycoprotein</keyword>
<dbReference type="AlphaFoldDB" id="A0AA35YH49"/>
<dbReference type="InterPro" id="IPR003591">
    <property type="entry name" value="Leu-rich_rpt_typical-subtyp"/>
</dbReference>
<keyword evidence="5 12" id="KW-0812">Transmembrane</keyword>
<evidence type="ECO:0000313" key="16">
    <source>
        <dbReference type="Proteomes" id="UP001177003"/>
    </source>
</evidence>
<dbReference type="InterPro" id="IPR032675">
    <property type="entry name" value="LRR_dom_sf"/>
</dbReference>
<sequence length="943" mass="104762">MTSHTFRFSDLYVLTIFTFFHYSLCIEYEKTALLEFKKDLIDDANLLSSWNNSNGDCCKWYGITCNNQTGRVTEIRLRGSDDMADFDNQDASVQKLGGNLNPSLQNLTSLEYLDLSSNDFGGNPIPTYIGSLRNLTYLNLSDSSFSGEIPTQLGNLSALRVLSVHRNLYSDDQYELTVESLRWLSGVSRLRHLDLSGVQVGRVFDWSQVTRTLLPSSLEQLHLSNCGLPPITPNLTINLSLLSVLDLSFNNFSTNSIPSWISSFRSLVSLNLANCEFKENICNLREISLSWNKFDGKNLSEVLSSWFQCESSKLESLRFVGSGLSGNLPPQLGNLKNLVHIDLNRNSISGSIPDSLGNLSSLQTLQLGRNSISGTLPDSIGRLSTLVTMYLSSNLISGPLPDSLGRLSSLVDLDLSYNEINGTLPQSIGQLTNLTSLNIEQNFLSGVVTEDHFANLTSLITLRASANTLRFELLDNNWKPPFQLQILNLNSWSLGPNFPHWLQNQTDLSILYLASTGISDDIPSWFWNSFSGLQYLNISDNNFSSMSVDDFFCSNEEQKQVIYLNMGNANISGVLPDCFSTWEFLNIFSIQNNNFSGKLPVSLANLSSLESLNMRNNKLSGELPVNLMNSKSLLIIDLTENEFTGSIPIPIGDEATTLRLLNLRSNRFNGEIPDEICRLDSIQILDLADNNLSGRIPNCFNNFSVMTGKVDPSQIVGLAGDEFRGNAWLMMKGRVNGYGSILGLLTILDLSGNDLSGDIPIEITQLVELRSLNLSVNGLTGKIPVNMGDMKMLEALDLSRNRLDGIVPLSMSRLSFLNSLNLSYNELTGRIPLSGQLQTFEEWSFVGNRLCGPPVRLMCERQGEGEDDAGEEEEGDGGSDGPEWGLITSIVVGFVVGFWVVVGPLIGSNSWRTKYFEFLYDIWCKFCVCMPKKKNSSNKRFRR</sequence>
<feature type="domain" description="Leucine-rich repeat-containing N-terminal plant-type" evidence="13">
    <location>
        <begin position="28"/>
        <end position="66"/>
    </location>
</feature>
<dbReference type="Pfam" id="PF13516">
    <property type="entry name" value="LRR_6"/>
    <property type="match status" value="1"/>
</dbReference>
<evidence type="ECO:0000256" key="8">
    <source>
        <dbReference type="ARBA" id="ARBA00022989"/>
    </source>
</evidence>
<proteinExistence type="inferred from homology"/>
<dbReference type="Proteomes" id="UP001177003">
    <property type="component" value="Chromosome 2"/>
</dbReference>
<evidence type="ECO:0000256" key="2">
    <source>
        <dbReference type="ARBA" id="ARBA00009592"/>
    </source>
</evidence>
<dbReference type="Pfam" id="PF23598">
    <property type="entry name" value="LRR_14"/>
    <property type="match status" value="1"/>
</dbReference>
<dbReference type="FunFam" id="3.80.10.10:FF:000111">
    <property type="entry name" value="LRR receptor-like serine/threonine-protein kinase ERECTA"/>
    <property type="match status" value="1"/>
</dbReference>
<dbReference type="GO" id="GO:0006952">
    <property type="term" value="P:defense response"/>
    <property type="evidence" value="ECO:0007669"/>
    <property type="project" value="UniProtKB-ARBA"/>
</dbReference>
<dbReference type="SUPFAM" id="SSF52058">
    <property type="entry name" value="L domain-like"/>
    <property type="match status" value="2"/>
</dbReference>
<evidence type="ECO:0000256" key="9">
    <source>
        <dbReference type="ARBA" id="ARBA00023136"/>
    </source>
</evidence>
<dbReference type="InterPro" id="IPR013210">
    <property type="entry name" value="LRR_N_plant-typ"/>
</dbReference>
<evidence type="ECO:0000256" key="5">
    <source>
        <dbReference type="ARBA" id="ARBA00022692"/>
    </source>
</evidence>
<evidence type="ECO:0000256" key="11">
    <source>
        <dbReference type="SAM" id="MobiDB-lite"/>
    </source>
</evidence>
<accession>A0AA35YH49</accession>
<feature type="domain" description="Disease resistance R13L4/SHOC-2-like LRR" evidence="14">
    <location>
        <begin position="331"/>
        <end position="512"/>
    </location>
</feature>
<evidence type="ECO:0000256" key="7">
    <source>
        <dbReference type="ARBA" id="ARBA00022737"/>
    </source>
</evidence>
<evidence type="ECO:0000256" key="1">
    <source>
        <dbReference type="ARBA" id="ARBA00004251"/>
    </source>
</evidence>
<dbReference type="PANTHER" id="PTHR48063:SF98">
    <property type="entry name" value="LRR RECEPTOR-LIKE SERINE_THREONINE-PROTEIN KINASE FLS2"/>
    <property type="match status" value="1"/>
</dbReference>
<feature type="region of interest" description="Disordered" evidence="11">
    <location>
        <begin position="862"/>
        <end position="881"/>
    </location>
</feature>
<reference evidence="15" key="1">
    <citation type="submission" date="2023-04" db="EMBL/GenBank/DDBJ databases">
        <authorList>
            <person name="Vijverberg K."/>
            <person name="Xiong W."/>
            <person name="Schranz E."/>
        </authorList>
    </citation>
    <scope>NUCLEOTIDE SEQUENCE</scope>
</reference>
<dbReference type="InterPro" id="IPR046956">
    <property type="entry name" value="RLP23-like"/>
</dbReference>
<evidence type="ECO:0000259" key="14">
    <source>
        <dbReference type="Pfam" id="PF23598"/>
    </source>
</evidence>
<dbReference type="GO" id="GO:0005886">
    <property type="term" value="C:plasma membrane"/>
    <property type="evidence" value="ECO:0007669"/>
    <property type="project" value="UniProtKB-SubCell"/>
</dbReference>
<keyword evidence="16" id="KW-1185">Reference proteome</keyword>
<evidence type="ECO:0000259" key="13">
    <source>
        <dbReference type="Pfam" id="PF08263"/>
    </source>
</evidence>
<dbReference type="Gene3D" id="3.80.10.10">
    <property type="entry name" value="Ribonuclease Inhibitor"/>
    <property type="match status" value="5"/>
</dbReference>
<keyword evidence="4" id="KW-0433">Leucine-rich repeat</keyword>
<organism evidence="15 16">
    <name type="scientific">Lactuca saligna</name>
    <name type="common">Willowleaf lettuce</name>
    <dbReference type="NCBI Taxonomy" id="75948"/>
    <lineage>
        <taxon>Eukaryota</taxon>
        <taxon>Viridiplantae</taxon>
        <taxon>Streptophyta</taxon>
        <taxon>Embryophyta</taxon>
        <taxon>Tracheophyta</taxon>
        <taxon>Spermatophyta</taxon>
        <taxon>Magnoliopsida</taxon>
        <taxon>eudicotyledons</taxon>
        <taxon>Gunneridae</taxon>
        <taxon>Pentapetalae</taxon>
        <taxon>asterids</taxon>
        <taxon>campanulids</taxon>
        <taxon>Asterales</taxon>
        <taxon>Asteraceae</taxon>
        <taxon>Cichorioideae</taxon>
        <taxon>Cichorieae</taxon>
        <taxon>Lactucinae</taxon>
        <taxon>Lactuca</taxon>
    </lineage>
</organism>
<dbReference type="SUPFAM" id="SSF52047">
    <property type="entry name" value="RNI-like"/>
    <property type="match status" value="1"/>
</dbReference>
<evidence type="ECO:0000256" key="3">
    <source>
        <dbReference type="ARBA" id="ARBA00022475"/>
    </source>
</evidence>
<dbReference type="SMART" id="SM00369">
    <property type="entry name" value="LRR_TYP"/>
    <property type="match status" value="10"/>
</dbReference>
<evidence type="ECO:0000256" key="4">
    <source>
        <dbReference type="ARBA" id="ARBA00022614"/>
    </source>
</evidence>
<dbReference type="FunFam" id="3.80.10.10:FF:000041">
    <property type="entry name" value="LRR receptor-like serine/threonine-protein kinase ERECTA"/>
    <property type="match status" value="1"/>
</dbReference>
<dbReference type="EMBL" id="OX465078">
    <property type="protein sequence ID" value="CAI9273905.1"/>
    <property type="molecule type" value="Genomic_DNA"/>
</dbReference>
<evidence type="ECO:0008006" key="17">
    <source>
        <dbReference type="Google" id="ProtNLM"/>
    </source>
</evidence>
<evidence type="ECO:0000256" key="10">
    <source>
        <dbReference type="ARBA" id="ARBA00023180"/>
    </source>
</evidence>
<dbReference type="GO" id="GO:0051707">
    <property type="term" value="P:response to other organism"/>
    <property type="evidence" value="ECO:0007669"/>
    <property type="project" value="UniProtKB-ARBA"/>
</dbReference>